<evidence type="ECO:0000313" key="1">
    <source>
        <dbReference type="EMBL" id="KJA22058.1"/>
    </source>
</evidence>
<reference evidence="2" key="1">
    <citation type="submission" date="2014-04" db="EMBL/GenBank/DDBJ databases">
        <title>Evolutionary Origins and Diversification of the Mycorrhizal Mutualists.</title>
        <authorList>
            <consortium name="DOE Joint Genome Institute"/>
            <consortium name="Mycorrhizal Genomics Consortium"/>
            <person name="Kohler A."/>
            <person name="Kuo A."/>
            <person name="Nagy L.G."/>
            <person name="Floudas D."/>
            <person name="Copeland A."/>
            <person name="Barry K.W."/>
            <person name="Cichocki N."/>
            <person name="Veneault-Fourrey C."/>
            <person name="LaButti K."/>
            <person name="Lindquist E.A."/>
            <person name="Lipzen A."/>
            <person name="Lundell T."/>
            <person name="Morin E."/>
            <person name="Murat C."/>
            <person name="Riley R."/>
            <person name="Ohm R."/>
            <person name="Sun H."/>
            <person name="Tunlid A."/>
            <person name="Henrissat B."/>
            <person name="Grigoriev I.V."/>
            <person name="Hibbett D.S."/>
            <person name="Martin F."/>
        </authorList>
    </citation>
    <scope>NUCLEOTIDE SEQUENCE [LARGE SCALE GENOMIC DNA]</scope>
    <source>
        <strain evidence="2">FD-334 SS-4</strain>
    </source>
</reference>
<keyword evidence="2" id="KW-1185">Reference proteome</keyword>
<dbReference type="EMBL" id="KN817553">
    <property type="protein sequence ID" value="KJA22058.1"/>
    <property type="molecule type" value="Genomic_DNA"/>
</dbReference>
<dbReference type="AlphaFoldDB" id="A0A0D2MEM8"/>
<protein>
    <submittedName>
        <fullName evidence="1">Uncharacterized protein</fullName>
    </submittedName>
</protein>
<proteinExistence type="predicted"/>
<name>A0A0D2MEM8_HYPSF</name>
<sequence length="71" mass="7693">MYALGLSATGAFQASSLARFGPARAQRMYLSQTASNTVSRSSKVFFEHPDIVREHTESASGIFIRVSTHSA</sequence>
<accession>A0A0D2MEM8</accession>
<organism evidence="1 2">
    <name type="scientific">Hypholoma sublateritium (strain FD-334 SS-4)</name>
    <dbReference type="NCBI Taxonomy" id="945553"/>
    <lineage>
        <taxon>Eukaryota</taxon>
        <taxon>Fungi</taxon>
        <taxon>Dikarya</taxon>
        <taxon>Basidiomycota</taxon>
        <taxon>Agaricomycotina</taxon>
        <taxon>Agaricomycetes</taxon>
        <taxon>Agaricomycetidae</taxon>
        <taxon>Agaricales</taxon>
        <taxon>Agaricineae</taxon>
        <taxon>Strophariaceae</taxon>
        <taxon>Hypholoma</taxon>
    </lineage>
</organism>
<gene>
    <name evidence="1" type="ORF">HYPSUDRAFT_673215</name>
</gene>
<evidence type="ECO:0000313" key="2">
    <source>
        <dbReference type="Proteomes" id="UP000054270"/>
    </source>
</evidence>
<dbReference type="Proteomes" id="UP000054270">
    <property type="component" value="Unassembled WGS sequence"/>
</dbReference>